<proteinExistence type="predicted"/>
<comment type="caution">
    <text evidence="2">The sequence shown here is derived from an EMBL/GenBank/DDBJ whole genome shotgun (WGS) entry which is preliminary data.</text>
</comment>
<evidence type="ECO:0000313" key="3">
    <source>
        <dbReference type="Proteomes" id="UP000664795"/>
    </source>
</evidence>
<feature type="transmembrane region" description="Helical" evidence="1">
    <location>
        <begin position="14"/>
        <end position="33"/>
    </location>
</feature>
<gene>
    <name evidence="2" type="ORF">J2I48_01590</name>
</gene>
<dbReference type="EMBL" id="JAFMYU010000001">
    <property type="protein sequence ID" value="MBO0929663.1"/>
    <property type="molecule type" value="Genomic_DNA"/>
</dbReference>
<reference evidence="2 3" key="1">
    <citation type="submission" date="2021-03" db="EMBL/GenBank/DDBJ databases">
        <title>Fibrella sp. HMF5036 genome sequencing and assembly.</title>
        <authorList>
            <person name="Kang H."/>
            <person name="Kim H."/>
            <person name="Bae S."/>
            <person name="Joh K."/>
        </authorList>
    </citation>
    <scope>NUCLEOTIDE SEQUENCE [LARGE SCALE GENOMIC DNA]</scope>
    <source>
        <strain evidence="2 3">HMF5036</strain>
    </source>
</reference>
<dbReference type="Proteomes" id="UP000664795">
    <property type="component" value="Unassembled WGS sequence"/>
</dbReference>
<keyword evidence="3" id="KW-1185">Reference proteome</keyword>
<keyword evidence="1" id="KW-1133">Transmembrane helix</keyword>
<evidence type="ECO:0008006" key="4">
    <source>
        <dbReference type="Google" id="ProtNLM"/>
    </source>
</evidence>
<organism evidence="2 3">
    <name type="scientific">Fibrella aquatilis</name>
    <dbReference type="NCBI Taxonomy" id="2817059"/>
    <lineage>
        <taxon>Bacteria</taxon>
        <taxon>Pseudomonadati</taxon>
        <taxon>Bacteroidota</taxon>
        <taxon>Cytophagia</taxon>
        <taxon>Cytophagales</taxon>
        <taxon>Spirosomataceae</taxon>
        <taxon>Fibrella</taxon>
    </lineage>
</organism>
<keyword evidence="1" id="KW-0472">Membrane</keyword>
<sequence>MQQETPPQKTAFQVGKWLVCVLAAGLFWVMNALNRDGYSLNVNYPVKFQYNDSLFIPTTTLPRTVRVNVSGDGWGLLRLSWLPFRTNPVQYPVNNPMQASIINTSAMTAALADQVKSLKVNYVVADTLEMGFDRRMTKTIRLIPDSTHINLLPRYVVSSVINMTPAVLTVEGPARLVRGFADTLVVRIPGRRIADNYDEELPLNAYRHPLVKRSHEKVFVSFEVAELLSPLPKR</sequence>
<protein>
    <recommendedName>
        <fullName evidence="4">YbbR-like protein</fullName>
    </recommendedName>
</protein>
<dbReference type="RefSeq" id="WP_207333620.1">
    <property type="nucleotide sequence ID" value="NZ_JAFMYU010000001.1"/>
</dbReference>
<dbReference type="AlphaFoldDB" id="A0A939JXU0"/>
<evidence type="ECO:0000313" key="2">
    <source>
        <dbReference type="EMBL" id="MBO0929663.1"/>
    </source>
</evidence>
<name>A0A939JXU0_9BACT</name>
<keyword evidence="1" id="KW-0812">Transmembrane</keyword>
<evidence type="ECO:0000256" key="1">
    <source>
        <dbReference type="SAM" id="Phobius"/>
    </source>
</evidence>
<accession>A0A939JXU0</accession>